<protein>
    <submittedName>
        <fullName evidence="1">Uncharacterized protein</fullName>
    </submittedName>
</protein>
<dbReference type="KEGG" id="aalt:CC77DRAFT_922692"/>
<proteinExistence type="predicted"/>
<reference evidence="1 2" key="1">
    <citation type="submission" date="2016-05" db="EMBL/GenBank/DDBJ databases">
        <title>Comparative analysis of secretome profiles of manganese(II)-oxidizing ascomycete fungi.</title>
        <authorList>
            <consortium name="DOE Joint Genome Institute"/>
            <person name="Zeiner C.A."/>
            <person name="Purvine S.O."/>
            <person name="Zink E.M."/>
            <person name="Wu S."/>
            <person name="Pasa-Tolic L."/>
            <person name="Chaput D.L."/>
            <person name="Haridas S."/>
            <person name="Grigoriev I.V."/>
            <person name="Santelli C.M."/>
            <person name="Hansel C.M."/>
        </authorList>
    </citation>
    <scope>NUCLEOTIDE SEQUENCE [LARGE SCALE GENOMIC DNA]</scope>
    <source>
        <strain evidence="1 2">SRC1lrK2f</strain>
    </source>
</reference>
<sequence length="255" mass="26700">ASSTPSDVVSSTVSEVVSSSSEIVLPTISVVMPSIASETPTSSSVVPSSVIVEPSSSASSSAALPSTSSTSSSILLSSTPVATPLPSSGGPSPTQSCIARSANYVSNGNFETGALSGYTIDTSRSTVSIVNDASSAHSGSYFIRGTSTENNSKDNNKAIFTRYNINIPSGTKVVVSAWFKSLRSETERIQRFRIYLDGTELGNVVPVNGDKRWVRVGNTESTPHTVSKATTHTLMFRVDNNPSDGPYFDIDDVSI</sequence>
<feature type="non-terminal residue" evidence="1">
    <location>
        <position position="1"/>
    </location>
</feature>
<evidence type="ECO:0000313" key="2">
    <source>
        <dbReference type="Proteomes" id="UP000077248"/>
    </source>
</evidence>
<dbReference type="GeneID" id="29119335"/>
<accession>A0A177D4V7</accession>
<dbReference type="Proteomes" id="UP000077248">
    <property type="component" value="Unassembled WGS sequence"/>
</dbReference>
<evidence type="ECO:0000313" key="1">
    <source>
        <dbReference type="EMBL" id="OAG14546.1"/>
    </source>
</evidence>
<dbReference type="OMA" id="KAIFTRY"/>
<name>A0A177D4V7_ALTAL</name>
<dbReference type="EMBL" id="KV441499">
    <property type="protein sequence ID" value="OAG14546.1"/>
    <property type="molecule type" value="Genomic_DNA"/>
</dbReference>
<organism evidence="1 2">
    <name type="scientific">Alternaria alternata</name>
    <name type="common">Alternaria rot fungus</name>
    <name type="synonym">Torula alternata</name>
    <dbReference type="NCBI Taxonomy" id="5599"/>
    <lineage>
        <taxon>Eukaryota</taxon>
        <taxon>Fungi</taxon>
        <taxon>Dikarya</taxon>
        <taxon>Ascomycota</taxon>
        <taxon>Pezizomycotina</taxon>
        <taxon>Dothideomycetes</taxon>
        <taxon>Pleosporomycetidae</taxon>
        <taxon>Pleosporales</taxon>
        <taxon>Pleosporineae</taxon>
        <taxon>Pleosporaceae</taxon>
        <taxon>Alternaria</taxon>
        <taxon>Alternaria sect. Alternaria</taxon>
        <taxon>Alternaria alternata complex</taxon>
    </lineage>
</organism>
<feature type="non-terminal residue" evidence="1">
    <location>
        <position position="255"/>
    </location>
</feature>
<dbReference type="RefSeq" id="XP_018379967.1">
    <property type="nucleotide sequence ID" value="XM_018533741.1"/>
</dbReference>
<keyword evidence="2" id="KW-1185">Reference proteome</keyword>
<dbReference type="Gene3D" id="2.60.120.260">
    <property type="entry name" value="Galactose-binding domain-like"/>
    <property type="match status" value="1"/>
</dbReference>
<dbReference type="InterPro" id="IPR008979">
    <property type="entry name" value="Galactose-bd-like_sf"/>
</dbReference>
<dbReference type="VEuPathDB" id="FungiDB:CC77DRAFT_922692"/>
<dbReference type="SUPFAM" id="SSF49785">
    <property type="entry name" value="Galactose-binding domain-like"/>
    <property type="match status" value="1"/>
</dbReference>
<gene>
    <name evidence="1" type="ORF">CC77DRAFT_922692</name>
</gene>
<dbReference type="AlphaFoldDB" id="A0A177D4V7"/>